<keyword evidence="6 10" id="KW-0812">Transmembrane</keyword>
<keyword evidence="7 10" id="KW-0256">Endoplasmic reticulum</keyword>
<dbReference type="GO" id="GO:0042281">
    <property type="term" value="F:dolichyl pyrophosphate Man9GlcNAc2 alpha-1,3-glucosyltransferase activity"/>
    <property type="evidence" value="ECO:0007669"/>
    <property type="project" value="TreeGrafter"/>
</dbReference>
<feature type="transmembrane region" description="Helical" evidence="10">
    <location>
        <begin position="120"/>
        <end position="141"/>
    </location>
</feature>
<comment type="subcellular location">
    <subcellularLocation>
        <location evidence="1 10">Endoplasmic reticulum membrane</location>
        <topology evidence="1 10">Multi-pass membrane protein</topology>
    </subcellularLocation>
</comment>
<evidence type="ECO:0000256" key="2">
    <source>
        <dbReference type="ARBA" id="ARBA00004922"/>
    </source>
</evidence>
<dbReference type="InterPro" id="IPR004856">
    <property type="entry name" value="Glyco_trans_ALG6/ALG8"/>
</dbReference>
<evidence type="ECO:0000256" key="5">
    <source>
        <dbReference type="ARBA" id="ARBA00022679"/>
    </source>
</evidence>
<keyword evidence="5 10" id="KW-0808">Transferase</keyword>
<comment type="similarity">
    <text evidence="3 10">Belongs to the ALG6/ALG8 glucosyltransferase family.</text>
</comment>
<dbReference type="EMBL" id="CAJHUC010003011">
    <property type="protein sequence ID" value="CAD7705072.1"/>
    <property type="molecule type" value="Genomic_DNA"/>
</dbReference>
<feature type="transmembrane region" description="Helical" evidence="10">
    <location>
        <begin position="177"/>
        <end position="204"/>
    </location>
</feature>
<dbReference type="AlphaFoldDB" id="A0A8S1JBF4"/>
<keyword evidence="13" id="KW-1185">Reference proteome</keyword>
<feature type="transmembrane region" description="Helical" evidence="10">
    <location>
        <begin position="447"/>
        <end position="467"/>
    </location>
</feature>
<feature type="transmembrane region" description="Helical" evidence="10">
    <location>
        <begin position="354"/>
        <end position="372"/>
    </location>
</feature>
<dbReference type="EC" id="2.4.1.-" evidence="10"/>
<evidence type="ECO:0000313" key="13">
    <source>
        <dbReference type="Proteomes" id="UP000708148"/>
    </source>
</evidence>
<dbReference type="PANTHER" id="PTHR12413">
    <property type="entry name" value="DOLICHYL GLYCOSYLTRANSFERASE"/>
    <property type="match status" value="1"/>
</dbReference>
<evidence type="ECO:0000256" key="10">
    <source>
        <dbReference type="RuleBase" id="RU363110"/>
    </source>
</evidence>
<comment type="caution">
    <text evidence="12">The sequence shown here is derived from an EMBL/GenBank/DDBJ whole genome shotgun (WGS) entry which is preliminary data.</text>
</comment>
<evidence type="ECO:0000256" key="6">
    <source>
        <dbReference type="ARBA" id="ARBA00022692"/>
    </source>
</evidence>
<feature type="transmembrane region" description="Helical" evidence="10">
    <location>
        <begin position="479"/>
        <end position="498"/>
    </location>
</feature>
<evidence type="ECO:0000256" key="9">
    <source>
        <dbReference type="ARBA" id="ARBA00023136"/>
    </source>
</evidence>
<evidence type="ECO:0000256" key="4">
    <source>
        <dbReference type="ARBA" id="ARBA00022676"/>
    </source>
</evidence>
<evidence type="ECO:0000256" key="1">
    <source>
        <dbReference type="ARBA" id="ARBA00004477"/>
    </source>
</evidence>
<accession>A0A8S1JBF4</accession>
<feature type="transmembrane region" description="Helical" evidence="10">
    <location>
        <begin position="12"/>
        <end position="32"/>
    </location>
</feature>
<evidence type="ECO:0000313" key="12">
    <source>
        <dbReference type="EMBL" id="CAD7705072.1"/>
    </source>
</evidence>
<protein>
    <recommendedName>
        <fullName evidence="10">Alpha-1,3-glucosyltransferase</fullName>
        <ecNumber evidence="10">2.4.1.-</ecNumber>
    </recommendedName>
</protein>
<keyword evidence="8 10" id="KW-1133">Transmembrane helix</keyword>
<feature type="transmembrane region" description="Helical" evidence="10">
    <location>
        <begin position="147"/>
        <end position="165"/>
    </location>
</feature>
<evidence type="ECO:0000256" key="8">
    <source>
        <dbReference type="ARBA" id="ARBA00022989"/>
    </source>
</evidence>
<dbReference type="OrthoDB" id="4983at2759"/>
<comment type="pathway">
    <text evidence="2 10">Protein modification; protein glycosylation.</text>
</comment>
<organism evidence="12 13">
    <name type="scientific">Ostreobium quekettii</name>
    <dbReference type="NCBI Taxonomy" id="121088"/>
    <lineage>
        <taxon>Eukaryota</taxon>
        <taxon>Viridiplantae</taxon>
        <taxon>Chlorophyta</taxon>
        <taxon>core chlorophytes</taxon>
        <taxon>Ulvophyceae</taxon>
        <taxon>TCBD clade</taxon>
        <taxon>Bryopsidales</taxon>
        <taxon>Ostreobineae</taxon>
        <taxon>Ostreobiaceae</taxon>
        <taxon>Ostreobium</taxon>
    </lineage>
</organism>
<feature type="transmembrane region" description="Helical" evidence="10">
    <location>
        <begin position="234"/>
        <end position="255"/>
    </location>
</feature>
<feature type="region of interest" description="Disordered" evidence="11">
    <location>
        <begin position="412"/>
        <end position="436"/>
    </location>
</feature>
<dbReference type="Proteomes" id="UP000708148">
    <property type="component" value="Unassembled WGS sequence"/>
</dbReference>
<feature type="transmembrane region" description="Helical" evidence="10">
    <location>
        <begin position="392"/>
        <end position="408"/>
    </location>
</feature>
<reference evidence="12" key="1">
    <citation type="submission" date="2020-12" db="EMBL/GenBank/DDBJ databases">
        <authorList>
            <person name="Iha C."/>
        </authorList>
    </citation>
    <scope>NUCLEOTIDE SEQUENCE</scope>
</reference>
<proteinExistence type="inferred from homology"/>
<gene>
    <name evidence="12" type="ORF">OSTQU699_LOCUS10427</name>
</gene>
<dbReference type="GO" id="GO:0005789">
    <property type="term" value="C:endoplasmic reticulum membrane"/>
    <property type="evidence" value="ECO:0007669"/>
    <property type="project" value="UniProtKB-SubCell"/>
</dbReference>
<keyword evidence="9 10" id="KW-0472">Membrane</keyword>
<evidence type="ECO:0000256" key="11">
    <source>
        <dbReference type="SAM" id="MobiDB-lite"/>
    </source>
</evidence>
<sequence>MGGEACSPGWQGVVAVVGAALLVRFAVGLGPYSGMGNHPKYGDYEAQRHWMEITVNLPVSDWYWPTSDNRLEYWGIDYPPLSAFQSWLYGHVLRQFDPDMIALKTSEGYETSYSKLLMRWSVVVTDVLVMFPAAFAAMRLVPGASGRGQIIVLSCLLLQPAAVIIDHGHFQYNSLSLGLALGGAIGVVTGRHVLGSVLFCLALNHKHMTLYYAPAFFSYLLGCSLRQKGPVAKVVAVSKCGLAVLGTFLVCWLPFMMRPGGTQQLLRRLFPIERGVFEDYVANFWCASAVLFKWKSWMGNEALMKACGLATLLALLPSMLHQIRWPSSHGFMYSMANSALAFFLFSYQVHEKSILLVLMPISLLVVEEPLVARMAPMVAMLSMYPLLERDGLALQYVALSAAFLCLPLQNGGPRKSAQPPAQSRTQRRKSGPQWTGAGWQTLDSLEWATASFVIFAALVLHAGRVAVPPPSRYPFIHDAAIVWFCCPVFLMMMCYLNFKQLTSLRA</sequence>
<keyword evidence="4 10" id="KW-0328">Glycosyltransferase</keyword>
<dbReference type="Pfam" id="PF03155">
    <property type="entry name" value="Alg6_Alg8"/>
    <property type="match status" value="1"/>
</dbReference>
<evidence type="ECO:0000256" key="3">
    <source>
        <dbReference type="ARBA" id="ARBA00008715"/>
    </source>
</evidence>
<evidence type="ECO:0000256" key="7">
    <source>
        <dbReference type="ARBA" id="ARBA00022824"/>
    </source>
</evidence>
<name>A0A8S1JBF4_9CHLO</name>
<feature type="transmembrane region" description="Helical" evidence="10">
    <location>
        <begin position="330"/>
        <end position="347"/>
    </location>
</feature>
<dbReference type="PANTHER" id="PTHR12413:SF1">
    <property type="entry name" value="DOLICHYL PYROPHOSPHATE MAN9GLCNAC2 ALPHA-1,3-GLUCOSYLTRANSFERASE"/>
    <property type="match status" value="1"/>
</dbReference>